<dbReference type="RefSeq" id="WP_242163064.1">
    <property type="nucleotide sequence ID" value="NZ_JAJMLW010000001.1"/>
</dbReference>
<dbReference type="Pfam" id="PF02596">
    <property type="entry name" value="DUF169"/>
    <property type="match status" value="1"/>
</dbReference>
<proteinExistence type="predicted"/>
<dbReference type="Proteomes" id="UP001430755">
    <property type="component" value="Unassembled WGS sequence"/>
</dbReference>
<dbReference type="PANTHER" id="PTHR37954">
    <property type="entry name" value="BLL4979 PROTEIN"/>
    <property type="match status" value="1"/>
</dbReference>
<evidence type="ECO:0000313" key="1">
    <source>
        <dbReference type="EMBL" id="MCI2241177.1"/>
    </source>
</evidence>
<comment type="caution">
    <text evidence="1">The sequence shown here is derived from an EMBL/GenBank/DDBJ whole genome shotgun (WGS) entry which is preliminary data.</text>
</comment>
<keyword evidence="2" id="KW-1185">Reference proteome</keyword>
<dbReference type="InterPro" id="IPR003748">
    <property type="entry name" value="DUF169"/>
</dbReference>
<sequence length="261" mass="29366">MLSQETRDLITKLDLPYCPVAVKFCFNRPEGYRLKDPKQPLCGCIKDVQETGETYYIEAAEEGCMGKHVLGAVPIEPFAESGAVGFHHGIFNQQACNARLYYDIQFFKEGTVNFVLFGPAAEVDFDPDLLIFVAPTDKADIIMRATSFMTGDPYESKSTNVLGCHWLFNYPYMTGKVNFVITGMHFGMKRQGYYPPGLHIISVPFHKIPAFAAGLAQMEWSLPALSDDPADKALVARYYEKFDKAHDKDFPVDPKDRVRHG</sequence>
<gene>
    <name evidence="1" type="ORF">LPT13_02270</name>
</gene>
<name>A0ABS9WFT1_9ACTN</name>
<reference evidence="1" key="1">
    <citation type="submission" date="2021-11" db="EMBL/GenBank/DDBJ databases">
        <title>A Novel Adlercreutzia Species, isolated from a Allomyrina dichotoma larva feces.</title>
        <authorList>
            <person name="Suh M.K."/>
        </authorList>
    </citation>
    <scope>NUCLEOTIDE SEQUENCE</scope>
    <source>
        <strain evidence="1">JBNU-10</strain>
    </source>
</reference>
<dbReference type="EMBL" id="JAJMLW010000001">
    <property type="protein sequence ID" value="MCI2241177.1"/>
    <property type="molecule type" value="Genomic_DNA"/>
</dbReference>
<accession>A0ABS9WFT1</accession>
<organism evidence="1 2">
    <name type="scientific">Adlercreutzia faecimuris</name>
    <dbReference type="NCBI Taxonomy" id="2897341"/>
    <lineage>
        <taxon>Bacteria</taxon>
        <taxon>Bacillati</taxon>
        <taxon>Actinomycetota</taxon>
        <taxon>Coriobacteriia</taxon>
        <taxon>Eggerthellales</taxon>
        <taxon>Eggerthellaceae</taxon>
        <taxon>Adlercreutzia</taxon>
    </lineage>
</organism>
<evidence type="ECO:0000313" key="2">
    <source>
        <dbReference type="Proteomes" id="UP001430755"/>
    </source>
</evidence>
<dbReference type="PANTHER" id="PTHR37954:SF3">
    <property type="entry name" value="DUF169 DOMAIN-CONTAINING PROTEIN"/>
    <property type="match status" value="1"/>
</dbReference>
<protein>
    <submittedName>
        <fullName evidence="1">DUF169 domain-containing protein</fullName>
    </submittedName>
</protein>